<proteinExistence type="predicted"/>
<evidence type="ECO:0000313" key="2">
    <source>
        <dbReference type="Proteomes" id="UP001431429"/>
    </source>
</evidence>
<dbReference type="Proteomes" id="UP001431429">
    <property type="component" value="Unassembled WGS sequence"/>
</dbReference>
<name>A0ABT0UI38_9ACTN</name>
<gene>
    <name evidence="1" type="ORF">NBG84_07155</name>
</gene>
<evidence type="ECO:0000313" key="1">
    <source>
        <dbReference type="EMBL" id="MCM2388095.1"/>
    </source>
</evidence>
<accession>A0ABT0UI38</accession>
<protein>
    <submittedName>
        <fullName evidence="1">Threonine transporter</fullName>
    </submittedName>
</protein>
<dbReference type="EMBL" id="JAMQAW010000007">
    <property type="protein sequence ID" value="MCM2388095.1"/>
    <property type="molecule type" value="Genomic_DNA"/>
</dbReference>
<dbReference type="RefSeq" id="WP_250918454.1">
    <property type="nucleotide sequence ID" value="NZ_JAMQAW010000007.1"/>
</dbReference>
<organism evidence="1 2">
    <name type="scientific">Streptomyces albipurpureus</name>
    <dbReference type="NCBI Taxonomy" id="2897419"/>
    <lineage>
        <taxon>Bacteria</taxon>
        <taxon>Bacillati</taxon>
        <taxon>Actinomycetota</taxon>
        <taxon>Actinomycetes</taxon>
        <taxon>Kitasatosporales</taxon>
        <taxon>Streptomycetaceae</taxon>
        <taxon>Streptomyces</taxon>
    </lineage>
</organism>
<dbReference type="Pfam" id="PF20288">
    <property type="entry name" value="MC2"/>
    <property type="match status" value="1"/>
</dbReference>
<sequence length="160" mass="17497">MTPLNSPVEAGMRALVLLSETFPRRLDVAQLVYLDHAMLHSGDLDHGPASLHPDLPAGPGELGLRRHLIEQGLMVLLRAGLADMTATDDGFMYGATDEAASFLSALESPYVGQLIERADWLTSTYMHEGTDVREGMKQITQRWSGRLHVSTADLGEEDVL</sequence>
<comment type="caution">
    <text evidence="1">The sequence shown here is derived from an EMBL/GenBank/DDBJ whole genome shotgun (WGS) entry which is preliminary data.</text>
</comment>
<keyword evidence="2" id="KW-1185">Reference proteome</keyword>
<reference evidence="1" key="1">
    <citation type="submission" date="2022-06" db="EMBL/GenBank/DDBJ databases">
        <title>Genome public.</title>
        <authorList>
            <person name="Sun Q."/>
        </authorList>
    </citation>
    <scope>NUCLEOTIDE SEQUENCE</scope>
    <source>
        <strain evidence="1">CWNU-1</strain>
    </source>
</reference>
<dbReference type="InterPro" id="IPR046904">
    <property type="entry name" value="ABC-3C_MC2"/>
</dbReference>